<dbReference type="PROSITE" id="PS51007">
    <property type="entry name" value="CYTC"/>
    <property type="match status" value="1"/>
</dbReference>
<evidence type="ECO:0000259" key="6">
    <source>
        <dbReference type="PROSITE" id="PS51007"/>
    </source>
</evidence>
<evidence type="ECO:0000313" key="7">
    <source>
        <dbReference type="EMBL" id="STD55013.1"/>
    </source>
</evidence>
<protein>
    <submittedName>
        <fullName evidence="7">Putative bifunctional cbb3-type cytochrome c oxidase subunit II/cytochrome c</fullName>
    </submittedName>
</protein>
<organism evidence="7 8">
    <name type="scientific">Empedobacter falsenii</name>
    <dbReference type="NCBI Taxonomy" id="343874"/>
    <lineage>
        <taxon>Bacteria</taxon>
        <taxon>Pseudomonadati</taxon>
        <taxon>Bacteroidota</taxon>
        <taxon>Flavobacteriia</taxon>
        <taxon>Flavobacteriales</taxon>
        <taxon>Weeksellaceae</taxon>
        <taxon>Empedobacter</taxon>
    </lineage>
</organism>
<feature type="region of interest" description="Disordered" evidence="5">
    <location>
        <begin position="203"/>
        <end position="226"/>
    </location>
</feature>
<dbReference type="GO" id="GO:0020037">
    <property type="term" value="F:heme binding"/>
    <property type="evidence" value="ECO:0007669"/>
    <property type="project" value="InterPro"/>
</dbReference>
<gene>
    <name evidence="7" type="ORF">NCTC13456_01317</name>
</gene>
<evidence type="ECO:0000256" key="4">
    <source>
        <dbReference type="PROSITE-ProRule" id="PRU00433"/>
    </source>
</evidence>
<dbReference type="STRING" id="343874.GCA_000805695_02309"/>
<sequence>MKKIALLIGLGSIIITSCSDKKRHASIVYMPDMYYPTAYDPYEKATFGYPHDEENSEVPVLSKNHNMSALESVEGAVARTDGDILPWTFKNNNAGYAQAKAVTVSPLNAANKAADLERGKLLFGQNCAVCHGEAGDGQGSIVKSKAYSGVPNYSERDVTVGSVYHVIMYGKNAMGSYASQLTPADRWRVAEYVMSLKGATTAAAAPAGEATAEAKPATETETATNK</sequence>
<dbReference type="SUPFAM" id="SSF46626">
    <property type="entry name" value="Cytochrome c"/>
    <property type="match status" value="1"/>
</dbReference>
<dbReference type="Gene3D" id="1.10.760.10">
    <property type="entry name" value="Cytochrome c-like domain"/>
    <property type="match status" value="1"/>
</dbReference>
<dbReference type="PANTHER" id="PTHR40394:SF2">
    <property type="entry name" value="QUINOL:CYTOCHROME C OXIDOREDUCTASE MEMBRANE PROTEIN"/>
    <property type="match status" value="1"/>
</dbReference>
<proteinExistence type="predicted"/>
<keyword evidence="1 4" id="KW-0349">Heme</keyword>
<name>A0A376G6M0_9FLAO</name>
<dbReference type="RefSeq" id="WP_114999475.1">
    <property type="nucleotide sequence ID" value="NZ_UFXS01000001.1"/>
</dbReference>
<dbReference type="InterPro" id="IPR036909">
    <property type="entry name" value="Cyt_c-like_dom_sf"/>
</dbReference>
<dbReference type="PANTHER" id="PTHR40394">
    <property type="entry name" value="LIPOPROTEIN-RELATED"/>
    <property type="match status" value="1"/>
</dbReference>
<dbReference type="AlphaFoldDB" id="A0A376G6M0"/>
<evidence type="ECO:0000256" key="3">
    <source>
        <dbReference type="ARBA" id="ARBA00023004"/>
    </source>
</evidence>
<dbReference type="GO" id="GO:0009055">
    <property type="term" value="F:electron transfer activity"/>
    <property type="evidence" value="ECO:0007669"/>
    <property type="project" value="InterPro"/>
</dbReference>
<keyword evidence="3 4" id="KW-0408">Iron</keyword>
<feature type="domain" description="Cytochrome c" evidence="6">
    <location>
        <begin position="114"/>
        <end position="197"/>
    </location>
</feature>
<evidence type="ECO:0000256" key="2">
    <source>
        <dbReference type="ARBA" id="ARBA00022723"/>
    </source>
</evidence>
<reference evidence="7 8" key="1">
    <citation type="submission" date="2018-06" db="EMBL/GenBank/DDBJ databases">
        <authorList>
            <consortium name="Pathogen Informatics"/>
            <person name="Doyle S."/>
        </authorList>
    </citation>
    <scope>NUCLEOTIDE SEQUENCE [LARGE SCALE GENOMIC DNA]</scope>
    <source>
        <strain evidence="7 8">NCTC13456</strain>
    </source>
</reference>
<dbReference type="PROSITE" id="PS51257">
    <property type="entry name" value="PROKAR_LIPOPROTEIN"/>
    <property type="match status" value="1"/>
</dbReference>
<dbReference type="GO" id="GO:0046872">
    <property type="term" value="F:metal ion binding"/>
    <property type="evidence" value="ECO:0007669"/>
    <property type="project" value="UniProtKB-KW"/>
</dbReference>
<evidence type="ECO:0000313" key="8">
    <source>
        <dbReference type="Proteomes" id="UP000254737"/>
    </source>
</evidence>
<dbReference type="EMBL" id="UFXS01000001">
    <property type="protein sequence ID" value="STD55013.1"/>
    <property type="molecule type" value="Genomic_DNA"/>
</dbReference>
<evidence type="ECO:0000256" key="5">
    <source>
        <dbReference type="SAM" id="MobiDB-lite"/>
    </source>
</evidence>
<evidence type="ECO:0000256" key="1">
    <source>
        <dbReference type="ARBA" id="ARBA00022617"/>
    </source>
</evidence>
<dbReference type="Proteomes" id="UP000254737">
    <property type="component" value="Unassembled WGS sequence"/>
</dbReference>
<accession>A0A376G6M0</accession>
<keyword evidence="2 4" id="KW-0479">Metal-binding</keyword>
<dbReference type="InterPro" id="IPR009056">
    <property type="entry name" value="Cyt_c-like_dom"/>
</dbReference>
<dbReference type="Pfam" id="PF13442">
    <property type="entry name" value="Cytochrome_CBB3"/>
    <property type="match status" value="1"/>
</dbReference>